<evidence type="ECO:0000256" key="2">
    <source>
        <dbReference type="SAM" id="Phobius"/>
    </source>
</evidence>
<dbReference type="Proteomes" id="UP000606974">
    <property type="component" value="Unassembled WGS sequence"/>
</dbReference>
<feature type="region of interest" description="Disordered" evidence="1">
    <location>
        <begin position="215"/>
        <end position="257"/>
    </location>
</feature>
<keyword evidence="2" id="KW-0812">Transmembrane</keyword>
<dbReference type="AlphaFoldDB" id="A0A8H7AN03"/>
<keyword evidence="2" id="KW-0472">Membrane</keyword>
<keyword evidence="4" id="KW-1185">Reference proteome</keyword>
<feature type="compositionally biased region" description="Low complexity" evidence="1">
    <location>
        <begin position="47"/>
        <end position="58"/>
    </location>
</feature>
<feature type="transmembrane region" description="Helical" evidence="2">
    <location>
        <begin position="125"/>
        <end position="146"/>
    </location>
</feature>
<keyword evidence="2" id="KW-1133">Transmembrane helix</keyword>
<evidence type="ECO:0000313" key="4">
    <source>
        <dbReference type="Proteomes" id="UP000606974"/>
    </source>
</evidence>
<evidence type="ECO:0000256" key="1">
    <source>
        <dbReference type="SAM" id="MobiDB-lite"/>
    </source>
</evidence>
<name>A0A8H7AN03_9EURO</name>
<dbReference type="EMBL" id="JAACFV010000015">
    <property type="protein sequence ID" value="KAF7512073.1"/>
    <property type="molecule type" value="Genomic_DNA"/>
</dbReference>
<organism evidence="3 4">
    <name type="scientific">Endocarpon pusillum</name>
    <dbReference type="NCBI Taxonomy" id="364733"/>
    <lineage>
        <taxon>Eukaryota</taxon>
        <taxon>Fungi</taxon>
        <taxon>Dikarya</taxon>
        <taxon>Ascomycota</taxon>
        <taxon>Pezizomycotina</taxon>
        <taxon>Eurotiomycetes</taxon>
        <taxon>Chaetothyriomycetidae</taxon>
        <taxon>Verrucariales</taxon>
        <taxon>Verrucariaceae</taxon>
        <taxon>Endocarpon</taxon>
    </lineage>
</organism>
<reference evidence="3" key="1">
    <citation type="submission" date="2020-02" db="EMBL/GenBank/DDBJ databases">
        <authorList>
            <person name="Palmer J.M."/>
        </authorList>
    </citation>
    <scope>NUCLEOTIDE SEQUENCE</scope>
    <source>
        <strain evidence="3">EPUS1.4</strain>
        <tissue evidence="3">Thallus</tissue>
    </source>
</reference>
<feature type="region of interest" description="Disordered" evidence="1">
    <location>
        <begin position="37"/>
        <end position="91"/>
    </location>
</feature>
<sequence length="257" mass="28349">MSHRVVISLLKPPHRSILPSNDLHELPLQRPSLFRTKLSSPPARHFSSTSSSSSSSTTKPILLEKPERFRPPSHPSRLNARRMPRQYAGPAMPEAEKAAQARRKYPHTFPNEGTGMYWFLTNKYVHLWISLGTLFTLSVITLTQSFLSTSPFAHLTPPIASLATAPLAFIRDWVSVVRMHTQYTTEQTAESRSRNIQDAQKRRLYRRAHGLEDVDQDGVGQGVDVKGLEGGEGGGGEGAAAAAAAEWRAGEEGEETG</sequence>
<accession>A0A8H7AN03</accession>
<evidence type="ECO:0000313" key="3">
    <source>
        <dbReference type="EMBL" id="KAF7512073.1"/>
    </source>
</evidence>
<dbReference type="OrthoDB" id="5397827at2759"/>
<proteinExistence type="predicted"/>
<gene>
    <name evidence="3" type="ORF">GJ744_002786</name>
</gene>
<comment type="caution">
    <text evidence="3">The sequence shown here is derived from an EMBL/GenBank/DDBJ whole genome shotgun (WGS) entry which is preliminary data.</text>
</comment>
<protein>
    <submittedName>
        <fullName evidence="3">Uncharacterized protein</fullName>
    </submittedName>
</protein>
<feature type="compositionally biased region" description="Gly residues" evidence="1">
    <location>
        <begin position="228"/>
        <end position="238"/>
    </location>
</feature>